<evidence type="ECO:0000313" key="5">
    <source>
        <dbReference type="Proteomes" id="UP001602123"/>
    </source>
</evidence>
<accession>A0ABW6TX85</accession>
<evidence type="ECO:0000313" key="4">
    <source>
        <dbReference type="EMBL" id="MFF4217193.1"/>
    </source>
</evidence>
<feature type="transmembrane region" description="Helical" evidence="2">
    <location>
        <begin position="81"/>
        <end position="100"/>
    </location>
</feature>
<evidence type="ECO:0000256" key="1">
    <source>
        <dbReference type="SAM" id="MobiDB-lite"/>
    </source>
</evidence>
<comment type="caution">
    <text evidence="4">The sequence shown here is derived from an EMBL/GenBank/DDBJ whole genome shotgun (WGS) entry which is preliminary data.</text>
</comment>
<proteinExistence type="predicted"/>
<feature type="transmembrane region" description="Helical" evidence="2">
    <location>
        <begin position="39"/>
        <end position="60"/>
    </location>
</feature>
<sequence length="155" mass="16879">MRTVPSTRQGAAMTYALPEPPPRRRWRPWSRRTPPGLDVGVGVLLFLVEAAVFVAIDFGYGMEVWAAQGAQERIEAARIAGLAWTQRFLIATLVFAGLALLSRAPWTVLSQLLAAGAVAVLLTLAQHDYDRRHPDPPPAPNPAYTPCYSGSGRCN</sequence>
<dbReference type="RefSeq" id="WP_388626898.1">
    <property type="nucleotide sequence ID" value="NZ_JBIAUT010000003.1"/>
</dbReference>
<keyword evidence="2" id="KW-0812">Transmembrane</keyword>
<keyword evidence="5" id="KW-1185">Reference proteome</keyword>
<feature type="transmembrane region" description="Helical" evidence="2">
    <location>
        <begin position="106"/>
        <end position="125"/>
    </location>
</feature>
<name>A0ABW6TX85_9ACTN</name>
<dbReference type="Proteomes" id="UP001602123">
    <property type="component" value="Unassembled WGS sequence"/>
</dbReference>
<keyword evidence="2" id="KW-1133">Transmembrane helix</keyword>
<feature type="domain" description="DUF6234" evidence="3">
    <location>
        <begin position="32"/>
        <end position="154"/>
    </location>
</feature>
<protein>
    <submittedName>
        <fullName evidence="4">DUF6234 family protein</fullName>
    </submittedName>
</protein>
<feature type="region of interest" description="Disordered" evidence="1">
    <location>
        <begin position="131"/>
        <end position="155"/>
    </location>
</feature>
<evidence type="ECO:0000259" key="3">
    <source>
        <dbReference type="Pfam" id="PF19747"/>
    </source>
</evidence>
<evidence type="ECO:0000256" key="2">
    <source>
        <dbReference type="SAM" id="Phobius"/>
    </source>
</evidence>
<gene>
    <name evidence="4" type="ORF">ACFYZM_13080</name>
</gene>
<dbReference type="InterPro" id="IPR046201">
    <property type="entry name" value="DUF6234"/>
</dbReference>
<dbReference type="Pfam" id="PF19747">
    <property type="entry name" value="DUF6234"/>
    <property type="match status" value="1"/>
</dbReference>
<reference evidence="4 5" key="1">
    <citation type="submission" date="2024-10" db="EMBL/GenBank/DDBJ databases">
        <title>The Natural Products Discovery Center: Release of the First 8490 Sequenced Strains for Exploring Actinobacteria Biosynthetic Diversity.</title>
        <authorList>
            <person name="Kalkreuter E."/>
            <person name="Kautsar S.A."/>
            <person name="Yang D."/>
            <person name="Bader C.D."/>
            <person name="Teijaro C.N."/>
            <person name="Fluegel L."/>
            <person name="Davis C.M."/>
            <person name="Simpson J.R."/>
            <person name="Lauterbach L."/>
            <person name="Steele A.D."/>
            <person name="Gui C."/>
            <person name="Meng S."/>
            <person name="Li G."/>
            <person name="Viehrig K."/>
            <person name="Ye F."/>
            <person name="Su P."/>
            <person name="Kiefer A.F."/>
            <person name="Nichols A."/>
            <person name="Cepeda A.J."/>
            <person name="Yan W."/>
            <person name="Fan B."/>
            <person name="Jiang Y."/>
            <person name="Adhikari A."/>
            <person name="Zheng C.-J."/>
            <person name="Schuster L."/>
            <person name="Cowan T.M."/>
            <person name="Smanski M.J."/>
            <person name="Chevrette M.G."/>
            <person name="De Carvalho L.P.S."/>
            <person name="Shen B."/>
        </authorList>
    </citation>
    <scope>NUCLEOTIDE SEQUENCE [LARGE SCALE GENOMIC DNA]</scope>
    <source>
        <strain evidence="4 5">NPDC001650</strain>
    </source>
</reference>
<dbReference type="EMBL" id="JBIAUT010000003">
    <property type="protein sequence ID" value="MFF4217193.1"/>
    <property type="molecule type" value="Genomic_DNA"/>
</dbReference>
<keyword evidence="2" id="KW-0472">Membrane</keyword>
<organism evidence="4 5">
    <name type="scientific">Streptomyces nondiastaticus</name>
    <dbReference type="NCBI Taxonomy" id="3154512"/>
    <lineage>
        <taxon>Bacteria</taxon>
        <taxon>Bacillati</taxon>
        <taxon>Actinomycetota</taxon>
        <taxon>Actinomycetes</taxon>
        <taxon>Kitasatosporales</taxon>
        <taxon>Streptomycetaceae</taxon>
        <taxon>Streptomyces</taxon>
    </lineage>
</organism>